<accession>A0A0C3QNF9</accession>
<evidence type="ECO:0000256" key="1">
    <source>
        <dbReference type="SAM" id="MobiDB-lite"/>
    </source>
</evidence>
<evidence type="ECO:0000313" key="3">
    <source>
        <dbReference type="Proteomes" id="UP000054248"/>
    </source>
</evidence>
<dbReference type="EMBL" id="KN822981">
    <property type="protein sequence ID" value="KIO29591.1"/>
    <property type="molecule type" value="Genomic_DNA"/>
</dbReference>
<dbReference type="SUPFAM" id="SSF56112">
    <property type="entry name" value="Protein kinase-like (PK-like)"/>
    <property type="match status" value="1"/>
</dbReference>
<keyword evidence="3" id="KW-1185">Reference proteome</keyword>
<name>A0A0C3QNF9_9AGAM</name>
<dbReference type="Proteomes" id="UP000054248">
    <property type="component" value="Unassembled WGS sequence"/>
</dbReference>
<feature type="region of interest" description="Disordered" evidence="1">
    <location>
        <begin position="1"/>
        <end position="22"/>
    </location>
</feature>
<dbReference type="AlphaFoldDB" id="A0A0C3QNF9"/>
<evidence type="ECO:0000313" key="2">
    <source>
        <dbReference type="EMBL" id="KIO29591.1"/>
    </source>
</evidence>
<protein>
    <recommendedName>
        <fullName evidence="4">Protein kinase domain-containing protein</fullName>
    </recommendedName>
</protein>
<sequence length="312" mass="34309">MPPDNYANVDHDGNRRDNPPGRGIRLVLQILEYQPVELNVATPSDVPNEEDEGLESGSPGLGPHNPDDQRGNTTSSSHFSGGKMLAPNLLAASEYWEPEEISELTLAALLNTTDGITLYWEMNQFSREIFRPIRRDDSSLWGDSLPIKGIPLLALYSARHHHFTPPPSPPMTPFVLALNSAVGDGAVGWVYQGRLLGLSIPLIVKILPTDCMDHELKIWRRLRDLAGICVPGLFGAYSLEGQEGREDTGALVQQYAGATLSSFDTLDHKQRRVITTILAARMGLYELIPLPSDASFIALLLKSMSHMSSMET</sequence>
<organism evidence="2 3">
    <name type="scientific">Tulasnella calospora MUT 4182</name>
    <dbReference type="NCBI Taxonomy" id="1051891"/>
    <lineage>
        <taxon>Eukaryota</taxon>
        <taxon>Fungi</taxon>
        <taxon>Dikarya</taxon>
        <taxon>Basidiomycota</taxon>
        <taxon>Agaricomycotina</taxon>
        <taxon>Agaricomycetes</taxon>
        <taxon>Cantharellales</taxon>
        <taxon>Tulasnellaceae</taxon>
        <taxon>Tulasnella</taxon>
    </lineage>
</organism>
<feature type="compositionally biased region" description="Basic and acidic residues" evidence="1">
    <location>
        <begin position="9"/>
        <end position="19"/>
    </location>
</feature>
<evidence type="ECO:0008006" key="4">
    <source>
        <dbReference type="Google" id="ProtNLM"/>
    </source>
</evidence>
<feature type="region of interest" description="Disordered" evidence="1">
    <location>
        <begin position="42"/>
        <end position="81"/>
    </location>
</feature>
<dbReference type="OrthoDB" id="427969at2759"/>
<dbReference type="HOGENOM" id="CLU_891960_0_0_1"/>
<reference evidence="2 3" key="1">
    <citation type="submission" date="2014-04" db="EMBL/GenBank/DDBJ databases">
        <authorList>
            <consortium name="DOE Joint Genome Institute"/>
            <person name="Kuo A."/>
            <person name="Girlanda M."/>
            <person name="Perotto S."/>
            <person name="Kohler A."/>
            <person name="Nagy L.G."/>
            <person name="Floudas D."/>
            <person name="Copeland A."/>
            <person name="Barry K.W."/>
            <person name="Cichocki N."/>
            <person name="Veneault-Fourrey C."/>
            <person name="LaButti K."/>
            <person name="Lindquist E.A."/>
            <person name="Lipzen A."/>
            <person name="Lundell T."/>
            <person name="Morin E."/>
            <person name="Murat C."/>
            <person name="Sun H."/>
            <person name="Tunlid A."/>
            <person name="Henrissat B."/>
            <person name="Grigoriev I.V."/>
            <person name="Hibbett D.S."/>
            <person name="Martin F."/>
            <person name="Nordberg H.P."/>
            <person name="Cantor M.N."/>
            <person name="Hua S.X."/>
        </authorList>
    </citation>
    <scope>NUCLEOTIDE SEQUENCE [LARGE SCALE GENOMIC DNA]</scope>
    <source>
        <strain evidence="2 3">MUT 4182</strain>
    </source>
</reference>
<proteinExistence type="predicted"/>
<reference evidence="3" key="2">
    <citation type="submission" date="2015-01" db="EMBL/GenBank/DDBJ databases">
        <title>Evolutionary Origins and Diversification of the Mycorrhizal Mutualists.</title>
        <authorList>
            <consortium name="DOE Joint Genome Institute"/>
            <consortium name="Mycorrhizal Genomics Consortium"/>
            <person name="Kohler A."/>
            <person name="Kuo A."/>
            <person name="Nagy L.G."/>
            <person name="Floudas D."/>
            <person name="Copeland A."/>
            <person name="Barry K.W."/>
            <person name="Cichocki N."/>
            <person name="Veneault-Fourrey C."/>
            <person name="LaButti K."/>
            <person name="Lindquist E.A."/>
            <person name="Lipzen A."/>
            <person name="Lundell T."/>
            <person name="Morin E."/>
            <person name="Murat C."/>
            <person name="Riley R."/>
            <person name="Ohm R."/>
            <person name="Sun H."/>
            <person name="Tunlid A."/>
            <person name="Henrissat B."/>
            <person name="Grigoriev I.V."/>
            <person name="Hibbett D.S."/>
            <person name="Martin F."/>
        </authorList>
    </citation>
    <scope>NUCLEOTIDE SEQUENCE [LARGE SCALE GENOMIC DNA]</scope>
    <source>
        <strain evidence="3">MUT 4182</strain>
    </source>
</reference>
<dbReference type="InterPro" id="IPR011009">
    <property type="entry name" value="Kinase-like_dom_sf"/>
</dbReference>
<gene>
    <name evidence="2" type="ORF">M407DRAFT_21327</name>
</gene>